<name>A0A438EU48_VITVI</name>
<dbReference type="PANTHER" id="PTHR47512:SF3">
    <property type="entry name" value="CHALCONE-FLAVONONE ISOMERASE FAMILY PROTEIN"/>
    <property type="match status" value="1"/>
</dbReference>
<feature type="region of interest" description="Disordered" evidence="1">
    <location>
        <begin position="28"/>
        <end position="49"/>
    </location>
</feature>
<comment type="caution">
    <text evidence="2">The sequence shown here is derived from an EMBL/GenBank/DDBJ whole genome shotgun (WGS) entry which is preliminary data.</text>
</comment>
<dbReference type="Proteomes" id="UP000288805">
    <property type="component" value="Unassembled WGS sequence"/>
</dbReference>
<evidence type="ECO:0000313" key="2">
    <source>
        <dbReference type="EMBL" id="RVW51232.1"/>
    </source>
</evidence>
<sequence length="269" mass="30556">METQSSARRVTRLQTLAASNKFPISKKFEESDEGVKSRKRREKQQERSTLIDVTNDSPIVGLSMGSLETPVSSIAKKKRNQAKMTPQSGEALLRGLINCPMLLAPTPTNTPQVLNLTVEQSINNSSMTLVMPSPMGQELKISKSAKRRHPMRTMMLQFGLFRLMQISRTKMNKRQSKKKKKIIMKKSTEEEKYENDGGIVDEPCEGMSKISMNENRIHKFRGKHTQFVYNTDDNLVEEEKEEEEGLPGVLHLKGLPTPKGNHLHFSMEE</sequence>
<protein>
    <submittedName>
        <fullName evidence="2">Uncharacterized protein</fullName>
    </submittedName>
</protein>
<dbReference type="EMBL" id="QGNW01001185">
    <property type="protein sequence ID" value="RVW51232.1"/>
    <property type="molecule type" value="Genomic_DNA"/>
</dbReference>
<evidence type="ECO:0000256" key="1">
    <source>
        <dbReference type="SAM" id="MobiDB-lite"/>
    </source>
</evidence>
<organism evidence="2 3">
    <name type="scientific">Vitis vinifera</name>
    <name type="common">Grape</name>
    <dbReference type="NCBI Taxonomy" id="29760"/>
    <lineage>
        <taxon>Eukaryota</taxon>
        <taxon>Viridiplantae</taxon>
        <taxon>Streptophyta</taxon>
        <taxon>Embryophyta</taxon>
        <taxon>Tracheophyta</taxon>
        <taxon>Spermatophyta</taxon>
        <taxon>Magnoliopsida</taxon>
        <taxon>eudicotyledons</taxon>
        <taxon>Gunneridae</taxon>
        <taxon>Pentapetalae</taxon>
        <taxon>rosids</taxon>
        <taxon>Vitales</taxon>
        <taxon>Vitaceae</taxon>
        <taxon>Viteae</taxon>
        <taxon>Vitis</taxon>
    </lineage>
</organism>
<dbReference type="PANTHER" id="PTHR47512">
    <property type="entry name" value="EXPRESSED PROTEIN"/>
    <property type="match status" value="1"/>
</dbReference>
<accession>A0A438EU48</accession>
<feature type="compositionally biased region" description="Basic residues" evidence="1">
    <location>
        <begin position="173"/>
        <end position="184"/>
    </location>
</feature>
<feature type="region of interest" description="Disordered" evidence="1">
    <location>
        <begin position="240"/>
        <end position="269"/>
    </location>
</feature>
<evidence type="ECO:0000313" key="3">
    <source>
        <dbReference type="Proteomes" id="UP000288805"/>
    </source>
</evidence>
<dbReference type="AlphaFoldDB" id="A0A438EU48"/>
<proteinExistence type="predicted"/>
<feature type="region of interest" description="Disordered" evidence="1">
    <location>
        <begin position="173"/>
        <end position="197"/>
    </location>
</feature>
<reference evidence="2 3" key="1">
    <citation type="journal article" date="2018" name="PLoS Genet.">
        <title>Population sequencing reveals clonal diversity and ancestral inbreeding in the grapevine cultivar Chardonnay.</title>
        <authorList>
            <person name="Roach M.J."/>
            <person name="Johnson D.L."/>
            <person name="Bohlmann J."/>
            <person name="van Vuuren H.J."/>
            <person name="Jones S.J."/>
            <person name="Pretorius I.S."/>
            <person name="Schmidt S.A."/>
            <person name="Borneman A.R."/>
        </authorList>
    </citation>
    <scope>NUCLEOTIDE SEQUENCE [LARGE SCALE GENOMIC DNA]</scope>
    <source>
        <strain evidence="3">cv. Chardonnay</strain>
        <tissue evidence="2">Leaf</tissue>
    </source>
</reference>
<gene>
    <name evidence="2" type="ORF">CK203_111842</name>
</gene>